<dbReference type="InterPro" id="IPR020846">
    <property type="entry name" value="MFS_dom"/>
</dbReference>
<reference evidence="7 8" key="1">
    <citation type="journal article" date="2016" name="Nat. Commun.">
        <title>Thousands of microbial genomes shed light on interconnected biogeochemical processes in an aquifer system.</title>
        <authorList>
            <person name="Anantharaman K."/>
            <person name="Brown C.T."/>
            <person name="Hug L.A."/>
            <person name="Sharon I."/>
            <person name="Castelle C.J."/>
            <person name="Probst A.J."/>
            <person name="Thomas B.C."/>
            <person name="Singh A."/>
            <person name="Wilkins M.J."/>
            <person name="Karaoz U."/>
            <person name="Brodie E.L."/>
            <person name="Williams K.H."/>
            <person name="Hubbard S.S."/>
            <person name="Banfield J.F."/>
        </authorList>
    </citation>
    <scope>NUCLEOTIDE SEQUENCE [LARGE SCALE GENOMIC DNA]</scope>
</reference>
<name>A0A1F5BWZ4_9BACT</name>
<feature type="transmembrane region" description="Helical" evidence="5">
    <location>
        <begin position="156"/>
        <end position="173"/>
    </location>
</feature>
<keyword evidence="4 5" id="KW-0472">Membrane</keyword>
<proteinExistence type="predicted"/>
<dbReference type="InterPro" id="IPR036259">
    <property type="entry name" value="MFS_trans_sf"/>
</dbReference>
<keyword evidence="3 5" id="KW-1133">Transmembrane helix</keyword>
<protein>
    <recommendedName>
        <fullName evidence="6">Major facilitator superfamily (MFS) profile domain-containing protein</fullName>
    </recommendedName>
</protein>
<dbReference type="GO" id="GO:0016020">
    <property type="term" value="C:membrane"/>
    <property type="evidence" value="ECO:0007669"/>
    <property type="project" value="UniProtKB-SubCell"/>
</dbReference>
<feature type="transmembrane region" description="Helical" evidence="5">
    <location>
        <begin position="327"/>
        <end position="349"/>
    </location>
</feature>
<dbReference type="PANTHER" id="PTHR23518:SF2">
    <property type="entry name" value="MAJOR FACILITATOR SUPERFAMILY TRANSPORTER"/>
    <property type="match status" value="1"/>
</dbReference>
<organism evidence="7 8">
    <name type="scientific">Candidatus Azambacteria bacterium RIFCSPHIGHO2_01_46_10</name>
    <dbReference type="NCBI Taxonomy" id="1797293"/>
    <lineage>
        <taxon>Bacteria</taxon>
        <taxon>Candidatus Azamiibacteriota</taxon>
    </lineage>
</organism>
<comment type="caution">
    <text evidence="7">The sequence shown here is derived from an EMBL/GenBank/DDBJ whole genome shotgun (WGS) entry which is preliminary data.</text>
</comment>
<comment type="subcellular location">
    <subcellularLocation>
        <location evidence="1">Membrane</location>
        <topology evidence="1">Multi-pass membrane protein</topology>
    </subcellularLocation>
</comment>
<dbReference type="InterPro" id="IPR005829">
    <property type="entry name" value="Sugar_transporter_CS"/>
</dbReference>
<accession>A0A1F5BWZ4</accession>
<dbReference type="EMBL" id="MEYJ01000050">
    <property type="protein sequence ID" value="OGD35095.1"/>
    <property type="molecule type" value="Genomic_DNA"/>
</dbReference>
<evidence type="ECO:0000259" key="6">
    <source>
        <dbReference type="PROSITE" id="PS50850"/>
    </source>
</evidence>
<evidence type="ECO:0000256" key="2">
    <source>
        <dbReference type="ARBA" id="ARBA00022692"/>
    </source>
</evidence>
<dbReference type="PROSITE" id="PS50850">
    <property type="entry name" value="MFS"/>
    <property type="match status" value="1"/>
</dbReference>
<evidence type="ECO:0000313" key="8">
    <source>
        <dbReference type="Proteomes" id="UP000178395"/>
    </source>
</evidence>
<dbReference type="SUPFAM" id="SSF103473">
    <property type="entry name" value="MFS general substrate transporter"/>
    <property type="match status" value="1"/>
</dbReference>
<dbReference type="InterPro" id="IPR011701">
    <property type="entry name" value="MFS"/>
</dbReference>
<sequence>MLEINQNEVKKPTKFFGLSRNVISMGAVSFLNDLSSDMIFPFIPIFLTSVLGASTAFVGLVEGIADATASILKVVAGRLSDKWGVRKPFTVFGYSLSAIMKPLLAFTTAPWQVLFARFMDRVGKGFRDAPRDALISLSCEKKYLGRAFGFHRGADTFGAALGPLLAFFLLPFIDNNLRTLFLLSFIASFFAVLILQLFVREVKNGGVSQGALPDSTQSTPLQTSSPPLKFSFKPLGAPFIIFLVSSTIFTLGRSSEAFLLLRAKDAGVALALLPIIYFVYNITFALFSTPAGILSDKIGRRNTFMVGMLIFSMTYFLFARLHSVSAIWILFAVYGFYSAFTEGIGRAIVADLVEEKLRATAFGIYNAFNGIALLPASLIFGFLWDKFGVATAFNWGAGLALAAFFVFLFLRFRYRPHYKVV</sequence>
<keyword evidence="2 5" id="KW-0812">Transmembrane</keyword>
<feature type="transmembrane region" description="Helical" evidence="5">
    <location>
        <begin position="361"/>
        <end position="384"/>
    </location>
</feature>
<dbReference type="CDD" id="cd17370">
    <property type="entry name" value="MFS_MJ1317_like"/>
    <property type="match status" value="1"/>
</dbReference>
<evidence type="ECO:0000256" key="3">
    <source>
        <dbReference type="ARBA" id="ARBA00022989"/>
    </source>
</evidence>
<feature type="transmembrane region" description="Helical" evidence="5">
    <location>
        <begin position="179"/>
        <end position="199"/>
    </location>
</feature>
<feature type="transmembrane region" description="Helical" evidence="5">
    <location>
        <begin position="303"/>
        <end position="321"/>
    </location>
</feature>
<dbReference type="AlphaFoldDB" id="A0A1F5BWZ4"/>
<evidence type="ECO:0000256" key="4">
    <source>
        <dbReference type="ARBA" id="ARBA00023136"/>
    </source>
</evidence>
<dbReference type="PROSITE" id="PS00216">
    <property type="entry name" value="SUGAR_TRANSPORT_1"/>
    <property type="match status" value="1"/>
</dbReference>
<gene>
    <name evidence="7" type="ORF">A2W39_01385</name>
</gene>
<feature type="transmembrane region" description="Helical" evidence="5">
    <location>
        <begin position="390"/>
        <end position="410"/>
    </location>
</feature>
<feature type="domain" description="Major facilitator superfamily (MFS) profile" evidence="6">
    <location>
        <begin position="21"/>
        <end position="415"/>
    </location>
</feature>
<evidence type="ECO:0000256" key="1">
    <source>
        <dbReference type="ARBA" id="ARBA00004141"/>
    </source>
</evidence>
<dbReference type="Proteomes" id="UP000178395">
    <property type="component" value="Unassembled WGS sequence"/>
</dbReference>
<evidence type="ECO:0000313" key="7">
    <source>
        <dbReference type="EMBL" id="OGD35095.1"/>
    </source>
</evidence>
<dbReference type="GO" id="GO:0022857">
    <property type="term" value="F:transmembrane transporter activity"/>
    <property type="evidence" value="ECO:0007669"/>
    <property type="project" value="InterPro"/>
</dbReference>
<dbReference type="PANTHER" id="PTHR23518">
    <property type="entry name" value="C-METHYLTRANSFERASE"/>
    <property type="match status" value="1"/>
</dbReference>
<dbReference type="Gene3D" id="1.20.1250.20">
    <property type="entry name" value="MFS general substrate transporter like domains"/>
    <property type="match status" value="2"/>
</dbReference>
<feature type="transmembrane region" description="Helical" evidence="5">
    <location>
        <begin position="38"/>
        <end position="61"/>
    </location>
</feature>
<feature type="transmembrane region" description="Helical" evidence="5">
    <location>
        <begin position="235"/>
        <end position="254"/>
    </location>
</feature>
<feature type="transmembrane region" description="Helical" evidence="5">
    <location>
        <begin position="266"/>
        <end position="291"/>
    </location>
</feature>
<evidence type="ECO:0000256" key="5">
    <source>
        <dbReference type="SAM" id="Phobius"/>
    </source>
</evidence>
<dbReference type="Pfam" id="PF07690">
    <property type="entry name" value="MFS_1"/>
    <property type="match status" value="2"/>
</dbReference>